<evidence type="ECO:0000313" key="8">
    <source>
        <dbReference type="EMBL" id="MBA2133639.1"/>
    </source>
</evidence>
<feature type="binding site" evidence="7">
    <location>
        <position position="92"/>
    </location>
    <ligand>
        <name>[2Fe-2S] cluster</name>
        <dbReference type="ChEBI" id="CHEBI:190135"/>
    </ligand>
</feature>
<sequence length="164" mass="18090">MTEACCQRFSEEQFRDLDEVIAQYQGKPGGLIPVLHKAQLIFGYLPQEVQIRVAEGLKVPLSEVYGVVTFYSFFSQQPRGRHTIGVCLGTACYVKGAAEIVEALEEQLKVKVGETTANGDFTLMVTRCLGACGLAPVLTIGENVYGRLTPDKIPEVIKQYQETE</sequence>
<keyword evidence="5 7" id="KW-0411">Iron-sulfur</keyword>
<comment type="similarity">
    <text evidence="1">Belongs to the complex I 24 kDa subunit family.</text>
</comment>
<dbReference type="FunFam" id="1.10.10.1590:FF:000001">
    <property type="entry name" value="NADH-quinone oxidoreductase subunit E"/>
    <property type="match status" value="1"/>
</dbReference>
<dbReference type="CDD" id="cd03064">
    <property type="entry name" value="TRX_Fd_NuoE"/>
    <property type="match status" value="1"/>
</dbReference>
<dbReference type="GO" id="GO:0051537">
    <property type="term" value="F:2 iron, 2 sulfur cluster binding"/>
    <property type="evidence" value="ECO:0007669"/>
    <property type="project" value="UniProtKB-KW"/>
</dbReference>
<evidence type="ECO:0000256" key="2">
    <source>
        <dbReference type="ARBA" id="ARBA00022714"/>
    </source>
</evidence>
<keyword evidence="2 7" id="KW-0001">2Fe-2S</keyword>
<dbReference type="RefSeq" id="WP_181340105.1">
    <property type="nucleotide sequence ID" value="NZ_JAAKDE010000016.1"/>
</dbReference>
<evidence type="ECO:0000313" key="9">
    <source>
        <dbReference type="Proteomes" id="UP000657177"/>
    </source>
</evidence>
<evidence type="ECO:0000256" key="1">
    <source>
        <dbReference type="ARBA" id="ARBA00010643"/>
    </source>
</evidence>
<comment type="caution">
    <text evidence="8">The sequence shown here is derived from an EMBL/GenBank/DDBJ whole genome shotgun (WGS) entry which is preliminary data.</text>
</comment>
<dbReference type="InterPro" id="IPR002023">
    <property type="entry name" value="NuoE-like"/>
</dbReference>
<dbReference type="InterPro" id="IPR036249">
    <property type="entry name" value="Thioredoxin-like_sf"/>
</dbReference>
<dbReference type="EC" id="1.6.5.11" evidence="8"/>
<dbReference type="EMBL" id="JAAKDE010000016">
    <property type="protein sequence ID" value="MBA2133639.1"/>
    <property type="molecule type" value="Genomic_DNA"/>
</dbReference>
<dbReference type="InterPro" id="IPR041921">
    <property type="entry name" value="NuoE_N"/>
</dbReference>
<keyword evidence="4 7" id="KW-0408">Iron</keyword>
<keyword evidence="9" id="KW-1185">Reference proteome</keyword>
<organism evidence="8 9">
    <name type="scientific">Capillibacterium thermochitinicola</name>
    <dbReference type="NCBI Taxonomy" id="2699427"/>
    <lineage>
        <taxon>Bacteria</taxon>
        <taxon>Bacillati</taxon>
        <taxon>Bacillota</taxon>
        <taxon>Capillibacterium</taxon>
    </lineage>
</organism>
<dbReference type="Gene3D" id="1.10.10.1590">
    <property type="entry name" value="NADH-quinone oxidoreductase subunit E"/>
    <property type="match status" value="1"/>
</dbReference>
<feature type="binding site" evidence="7">
    <location>
        <position position="87"/>
    </location>
    <ligand>
        <name>[2Fe-2S] cluster</name>
        <dbReference type="ChEBI" id="CHEBI:190135"/>
    </ligand>
</feature>
<comment type="cofactor">
    <cofactor evidence="7">
        <name>[2Fe-2S] cluster</name>
        <dbReference type="ChEBI" id="CHEBI:190135"/>
    </cofactor>
    <text evidence="7">Binds 1 [2Fe-2S] cluster.</text>
</comment>
<reference evidence="8" key="1">
    <citation type="submission" date="2020-06" db="EMBL/GenBank/DDBJ databases">
        <title>Novel chitinolytic bacterium.</title>
        <authorList>
            <person name="Ungkulpasvich U."/>
            <person name="Kosugi A."/>
            <person name="Uke A."/>
        </authorList>
    </citation>
    <scope>NUCLEOTIDE SEQUENCE</scope>
    <source>
        <strain evidence="8">UUS1-1</strain>
    </source>
</reference>
<feature type="binding site" evidence="7">
    <location>
        <position position="128"/>
    </location>
    <ligand>
        <name>[2Fe-2S] cluster</name>
        <dbReference type="ChEBI" id="CHEBI:190135"/>
    </ligand>
</feature>
<dbReference type="Proteomes" id="UP000657177">
    <property type="component" value="Unassembled WGS sequence"/>
</dbReference>
<dbReference type="FunFam" id="3.40.30.10:FF:000015">
    <property type="entry name" value="NADH-quinone oxidoreductase subunit E"/>
    <property type="match status" value="1"/>
</dbReference>
<dbReference type="PIRSF" id="PIRSF000216">
    <property type="entry name" value="NADH_DH_24kDa"/>
    <property type="match status" value="1"/>
</dbReference>
<dbReference type="InterPro" id="IPR042128">
    <property type="entry name" value="NuoE_dom"/>
</dbReference>
<keyword evidence="8" id="KW-0560">Oxidoreductase</keyword>
<dbReference type="Gene3D" id="3.40.30.10">
    <property type="entry name" value="Glutaredoxin"/>
    <property type="match status" value="1"/>
</dbReference>
<dbReference type="SUPFAM" id="SSF52833">
    <property type="entry name" value="Thioredoxin-like"/>
    <property type="match status" value="1"/>
</dbReference>
<dbReference type="GO" id="GO:0016491">
    <property type="term" value="F:oxidoreductase activity"/>
    <property type="evidence" value="ECO:0007669"/>
    <property type="project" value="UniProtKB-KW"/>
</dbReference>
<evidence type="ECO:0000256" key="3">
    <source>
        <dbReference type="ARBA" id="ARBA00022723"/>
    </source>
</evidence>
<dbReference type="InterPro" id="IPR028431">
    <property type="entry name" value="NADP_DH_HndA-like"/>
</dbReference>
<name>A0A8J6LME0_9FIRM</name>
<gene>
    <name evidence="8" type="primary">nuoE</name>
    <name evidence="8" type="ORF">G5B42_08830</name>
</gene>
<dbReference type="AlphaFoldDB" id="A0A8J6LME0"/>
<dbReference type="PANTHER" id="PTHR43342:SF2">
    <property type="entry name" value="POTENTIAL NAD-REDUCING HYDROGENASE SUBUNIT"/>
    <property type="match status" value="1"/>
</dbReference>
<evidence type="ECO:0000256" key="4">
    <source>
        <dbReference type="ARBA" id="ARBA00023004"/>
    </source>
</evidence>
<evidence type="ECO:0000256" key="6">
    <source>
        <dbReference type="ARBA" id="ARBA00034078"/>
    </source>
</evidence>
<protein>
    <submittedName>
        <fullName evidence="8">NADH-quinone oxidoreductase subunit NuoE</fullName>
        <ecNumber evidence="8">1.6.5.11</ecNumber>
    </submittedName>
</protein>
<dbReference type="NCBIfam" id="NF005722">
    <property type="entry name" value="PRK07539.1-2"/>
    <property type="match status" value="1"/>
</dbReference>
<comment type="cofactor">
    <cofactor evidence="6">
        <name>[2Fe-2S] cluster</name>
        <dbReference type="ChEBI" id="CHEBI:190135"/>
    </cofactor>
</comment>
<dbReference type="PANTHER" id="PTHR43342">
    <property type="entry name" value="NADH-QUINONE OXIDOREDUCTASE, E SUBUNIT"/>
    <property type="match status" value="1"/>
</dbReference>
<accession>A0A8J6LME0</accession>
<evidence type="ECO:0000256" key="7">
    <source>
        <dbReference type="PIRSR" id="PIRSR000216-1"/>
    </source>
</evidence>
<evidence type="ECO:0000256" key="5">
    <source>
        <dbReference type="ARBA" id="ARBA00023014"/>
    </source>
</evidence>
<proteinExistence type="inferred from homology"/>
<feature type="binding site" evidence="7">
    <location>
        <position position="132"/>
    </location>
    <ligand>
        <name>[2Fe-2S] cluster</name>
        <dbReference type="ChEBI" id="CHEBI:190135"/>
    </ligand>
</feature>
<dbReference type="GO" id="GO:0046872">
    <property type="term" value="F:metal ion binding"/>
    <property type="evidence" value="ECO:0007669"/>
    <property type="project" value="UniProtKB-KW"/>
</dbReference>
<dbReference type="Pfam" id="PF01257">
    <property type="entry name" value="2Fe-2S_thioredx"/>
    <property type="match status" value="1"/>
</dbReference>
<keyword evidence="3 7" id="KW-0479">Metal-binding</keyword>